<dbReference type="PANTHER" id="PTHR43146:SF1">
    <property type="entry name" value="CANCER-RELATED NUCLEOSIDE-TRIPHOSPHATASE"/>
    <property type="match status" value="1"/>
</dbReference>
<evidence type="ECO:0000256" key="2">
    <source>
        <dbReference type="ARBA" id="ARBA00022801"/>
    </source>
</evidence>
<protein>
    <recommendedName>
        <fullName evidence="4">Nucleoside-triphosphatase ENV17_08090</fullName>
        <shortName evidence="4">NTPase</shortName>
        <ecNumber evidence="4">3.6.1.15</ecNumber>
    </recommendedName>
    <alternativeName>
        <fullName evidence="4">Nucleoside triphosphate phosphohydrolase</fullName>
    </alternativeName>
</protein>
<dbReference type="InterPro" id="IPR003593">
    <property type="entry name" value="AAA+_ATPase"/>
</dbReference>
<dbReference type="Gene3D" id="3.40.50.300">
    <property type="entry name" value="P-loop containing nucleotide triphosphate hydrolases"/>
    <property type="match status" value="1"/>
</dbReference>
<accession>A0A7C4FCG3</accession>
<gene>
    <name evidence="6" type="ORF">ENV17_08090</name>
</gene>
<comment type="caution">
    <text evidence="6">The sequence shown here is derived from an EMBL/GenBank/DDBJ whole genome shotgun (WGS) entry which is preliminary data.</text>
</comment>
<comment type="function">
    <text evidence="4">Has nucleotide phosphatase activity towards ATP, GTP, CTP, TTP and UTP. May hydrolyze nucleoside diphosphates with lower efficiency.</text>
</comment>
<dbReference type="InterPro" id="IPR027417">
    <property type="entry name" value="P-loop_NTPase"/>
</dbReference>
<dbReference type="AlphaFoldDB" id="A0A7C4FCG3"/>
<dbReference type="SMART" id="SM00382">
    <property type="entry name" value="AAA"/>
    <property type="match status" value="1"/>
</dbReference>
<dbReference type="EMBL" id="DTFI01000235">
    <property type="protein sequence ID" value="HGI44326.1"/>
    <property type="molecule type" value="Genomic_DNA"/>
</dbReference>
<dbReference type="NCBIfam" id="NF010248">
    <property type="entry name" value="PRK13695.1"/>
    <property type="match status" value="1"/>
</dbReference>
<comment type="catalytic activity">
    <reaction evidence="4">
        <text>a ribonucleoside 5'-triphosphate + H2O = a ribonucleoside 5'-diphosphate + phosphate + H(+)</text>
        <dbReference type="Rhea" id="RHEA:23680"/>
        <dbReference type="ChEBI" id="CHEBI:15377"/>
        <dbReference type="ChEBI" id="CHEBI:15378"/>
        <dbReference type="ChEBI" id="CHEBI:43474"/>
        <dbReference type="ChEBI" id="CHEBI:57930"/>
        <dbReference type="ChEBI" id="CHEBI:61557"/>
        <dbReference type="EC" id="3.6.1.15"/>
    </reaction>
</comment>
<feature type="binding site" evidence="4">
    <location>
        <begin position="13"/>
        <end position="20"/>
    </location>
    <ligand>
        <name>ATP</name>
        <dbReference type="ChEBI" id="CHEBI:30616"/>
    </ligand>
</feature>
<dbReference type="GO" id="GO:0017111">
    <property type="term" value="F:ribonucleoside triphosphate phosphatase activity"/>
    <property type="evidence" value="ECO:0007669"/>
    <property type="project" value="UniProtKB-UniRule"/>
</dbReference>
<evidence type="ECO:0000313" key="6">
    <source>
        <dbReference type="EMBL" id="HGI44326.1"/>
    </source>
</evidence>
<dbReference type="GO" id="GO:0005524">
    <property type="term" value="F:ATP binding"/>
    <property type="evidence" value="ECO:0007669"/>
    <property type="project" value="UniProtKB-UniRule"/>
</dbReference>
<dbReference type="SUPFAM" id="SSF52540">
    <property type="entry name" value="P-loop containing nucleoside triphosphate hydrolases"/>
    <property type="match status" value="1"/>
</dbReference>
<reference evidence="6" key="1">
    <citation type="journal article" date="2020" name="mSystems">
        <title>Genome- and Community-Level Interaction Insights into Carbon Utilization and Element Cycling Functions of Hydrothermarchaeota in Hydrothermal Sediment.</title>
        <authorList>
            <person name="Zhou Z."/>
            <person name="Liu Y."/>
            <person name="Xu W."/>
            <person name="Pan J."/>
            <person name="Luo Z.H."/>
            <person name="Li M."/>
        </authorList>
    </citation>
    <scope>NUCLEOTIDE SEQUENCE [LARGE SCALE GENOMIC DNA]</scope>
    <source>
        <strain evidence="6">SpSt-735</strain>
    </source>
</reference>
<organism evidence="6">
    <name type="scientific">Thermofilum pendens</name>
    <dbReference type="NCBI Taxonomy" id="2269"/>
    <lineage>
        <taxon>Archaea</taxon>
        <taxon>Thermoproteota</taxon>
        <taxon>Thermoprotei</taxon>
        <taxon>Thermofilales</taxon>
        <taxon>Thermofilaceae</taxon>
        <taxon>Thermofilum</taxon>
    </lineage>
</organism>
<feature type="domain" description="AAA+ ATPase" evidence="5">
    <location>
        <begin position="5"/>
        <end position="166"/>
    </location>
</feature>
<evidence type="ECO:0000256" key="1">
    <source>
        <dbReference type="ARBA" id="ARBA00022741"/>
    </source>
</evidence>
<dbReference type="InterPro" id="IPR004948">
    <property type="entry name" value="Nuc-triphosphatase_THEP1"/>
</dbReference>
<keyword evidence="2 4" id="KW-0378">Hydrolase</keyword>
<evidence type="ECO:0000256" key="4">
    <source>
        <dbReference type="HAMAP-Rule" id="MF_00796"/>
    </source>
</evidence>
<keyword evidence="1 4" id="KW-0547">Nucleotide-binding</keyword>
<dbReference type="PANTHER" id="PTHR43146">
    <property type="entry name" value="CANCER-RELATED NUCLEOSIDE-TRIPHOSPHATASE"/>
    <property type="match status" value="1"/>
</dbReference>
<sequence>MADRVQKNFLVTGRPGIGKTTCLQRASELLVSRGVRVGGMITLEKRERGVRVGFEVRDVLSGATGTLASVGGGVGPRVGRYVVNLADLERVGVEAISRALREAQVVVIDEIGPMELLSRRFVDAVFSALDSPKPVLATIHVRAGETEVGRRILSRSDVKVYELTLANRDRVPIELARAVANLLSR</sequence>
<evidence type="ECO:0000259" key="5">
    <source>
        <dbReference type="SMART" id="SM00382"/>
    </source>
</evidence>
<evidence type="ECO:0000256" key="3">
    <source>
        <dbReference type="ARBA" id="ARBA00022840"/>
    </source>
</evidence>
<name>A0A7C4FCG3_THEPE</name>
<dbReference type="EC" id="3.6.1.15" evidence="4"/>
<dbReference type="CDD" id="cd19482">
    <property type="entry name" value="RecA-like_Thep1"/>
    <property type="match status" value="1"/>
</dbReference>
<feature type="binding site" evidence="4">
    <location>
        <begin position="105"/>
        <end position="112"/>
    </location>
    <ligand>
        <name>ATP</name>
        <dbReference type="ChEBI" id="CHEBI:30616"/>
    </ligand>
</feature>
<keyword evidence="3 4" id="KW-0067">ATP-binding</keyword>
<dbReference type="HAMAP" id="MF_00796">
    <property type="entry name" value="NTPase_1"/>
    <property type="match status" value="1"/>
</dbReference>
<comment type="similarity">
    <text evidence="4">Belongs to the THEP1 NTPase family.</text>
</comment>
<dbReference type="Pfam" id="PF03266">
    <property type="entry name" value="NTPase_1"/>
    <property type="match status" value="1"/>
</dbReference>
<proteinExistence type="inferred from homology"/>